<dbReference type="PANTHER" id="PTHR32114">
    <property type="entry name" value="ABC TRANSPORTER ABCH.3"/>
    <property type="match status" value="1"/>
</dbReference>
<dbReference type="Proteomes" id="UP000471521">
    <property type="component" value="Unassembled WGS sequence"/>
</dbReference>
<dbReference type="InterPro" id="IPR038729">
    <property type="entry name" value="Rad50/SbcC_AAA"/>
</dbReference>
<proteinExistence type="inferred from homology"/>
<dbReference type="RefSeq" id="WP_159527087.1">
    <property type="nucleotide sequence ID" value="NZ_WUUU01000133.1"/>
</dbReference>
<evidence type="ECO:0000313" key="6">
    <source>
        <dbReference type="Proteomes" id="UP000471521"/>
    </source>
</evidence>
<accession>A0A6B0SMC2</accession>
<dbReference type="GO" id="GO:0006302">
    <property type="term" value="P:double-strand break repair"/>
    <property type="evidence" value="ECO:0007669"/>
    <property type="project" value="InterPro"/>
</dbReference>
<keyword evidence="1 3" id="KW-0175">Coiled coil</keyword>
<evidence type="ECO:0000256" key="1">
    <source>
        <dbReference type="ARBA" id="ARBA00023054"/>
    </source>
</evidence>
<dbReference type="OrthoDB" id="241568at2157"/>
<protein>
    <submittedName>
        <fullName evidence="5">AAA family ATPase</fullName>
    </submittedName>
</protein>
<dbReference type="EMBL" id="WUUU01000133">
    <property type="protein sequence ID" value="MXR21636.1"/>
    <property type="molecule type" value="Genomic_DNA"/>
</dbReference>
<comment type="caution">
    <text evidence="5">The sequence shown here is derived from an EMBL/GenBank/DDBJ whole genome shotgun (WGS) entry which is preliminary data.</text>
</comment>
<dbReference type="Gene3D" id="3.40.50.300">
    <property type="entry name" value="P-loop containing nucleotide triphosphate hydrolases"/>
    <property type="match status" value="2"/>
</dbReference>
<evidence type="ECO:0000256" key="3">
    <source>
        <dbReference type="SAM" id="Coils"/>
    </source>
</evidence>
<dbReference type="NCBIfam" id="NF045487">
    <property type="entry name" value="ASRP"/>
    <property type="match status" value="1"/>
</dbReference>
<dbReference type="AlphaFoldDB" id="A0A6B0SMC2"/>
<feature type="domain" description="Rad50/SbcC-type AAA" evidence="4">
    <location>
        <begin position="12"/>
        <end position="224"/>
    </location>
</feature>
<reference evidence="5 6" key="1">
    <citation type="submission" date="2019-12" db="EMBL/GenBank/DDBJ databases">
        <title>Isolation and characterization of three novel carbon monoxide-oxidizing members of Halobacteria from salione crusts and soils.</title>
        <authorList>
            <person name="Myers M.R."/>
            <person name="King G.M."/>
        </authorList>
    </citation>
    <scope>NUCLEOTIDE SEQUENCE [LARGE SCALE GENOMIC DNA]</scope>
    <source>
        <strain evidence="5 6">PCN9</strain>
    </source>
</reference>
<evidence type="ECO:0000256" key="2">
    <source>
        <dbReference type="ARBA" id="ARBA00049666"/>
    </source>
</evidence>
<evidence type="ECO:0000313" key="5">
    <source>
        <dbReference type="EMBL" id="MXR21636.1"/>
    </source>
</evidence>
<gene>
    <name evidence="5" type="ORF">GRX66_13840</name>
</gene>
<name>A0A6B0SMC2_9EURY</name>
<feature type="coiled-coil region" evidence="3">
    <location>
        <begin position="136"/>
        <end position="283"/>
    </location>
</feature>
<dbReference type="SUPFAM" id="SSF52540">
    <property type="entry name" value="P-loop containing nucleoside triphosphate hydrolases"/>
    <property type="match status" value="1"/>
</dbReference>
<feature type="coiled-coil region" evidence="3">
    <location>
        <begin position="343"/>
        <end position="503"/>
    </location>
</feature>
<sequence>MDQPAALQSAARIRAQNVGGIDETDVDLEPGVNVLVGRNATNRTSFLQAVMAALGSTNATLKGDAEEGRVELELGGDTYERKLHRVDGDVVFGGDAYLDDPELAELFAFLLESNEARRAVEHGEDLREIIVRPVDTAHLRSEIERLEGEKRDIDSELADLDDVEARVANREQRVAELEAEREDLQAELKEARDALDEVEAEEGGSEALSELKEQRSDLEDVRFRLRTERESLESLREQREDLRQERDTLPAGDVDVDALAENIEQLRERRSTLDAEINDLQSVIRFNEEFLEGSAGIQEDIENELGAAEDTDGAVTDALLADDRQVCWTCGTNVEADRIDSTVQHLRDLRERKLAEKAEVSEELDDLTERRKEVSNVEQRRSELEQSLERVEEEIEEREARVEELAADRDALEADVEDLETAVEDDGRDAALDRAKRVNELEVQLDRVTEDLADARETVRELQARLDSREELEEQRAGVVESLRDLRERVDSVEAAAVDAFNDHMETVLDRLDYENIERIWIERTTARTKSGRQTVEQSEFELHVVRASADGTAYEDTVDHLSESEREVTGLVFALAGYLVHDVYETVPFMLLDSLEAIDSDRIASLVDYVSEYADFLVVALLPEDAQAVDVDNRVTEI</sequence>
<evidence type="ECO:0000259" key="4">
    <source>
        <dbReference type="Pfam" id="PF13476"/>
    </source>
</evidence>
<keyword evidence="6" id="KW-1185">Reference proteome</keyword>
<organism evidence="5 6">
    <name type="scientific">Halobacterium bonnevillei</name>
    <dbReference type="NCBI Taxonomy" id="2692200"/>
    <lineage>
        <taxon>Archaea</taxon>
        <taxon>Methanobacteriati</taxon>
        <taxon>Methanobacteriota</taxon>
        <taxon>Stenosarchaea group</taxon>
        <taxon>Halobacteria</taxon>
        <taxon>Halobacteriales</taxon>
        <taxon>Halobacteriaceae</taxon>
        <taxon>Halobacterium</taxon>
    </lineage>
</organism>
<dbReference type="InterPro" id="IPR027417">
    <property type="entry name" value="P-loop_NTPase"/>
</dbReference>
<dbReference type="PANTHER" id="PTHR32114:SF2">
    <property type="entry name" value="ABC TRANSPORTER ABCH.3"/>
    <property type="match status" value="1"/>
</dbReference>
<comment type="similarity">
    <text evidence="2">Belongs to the Sph1/Sph2 family.</text>
</comment>
<dbReference type="GO" id="GO:0016887">
    <property type="term" value="F:ATP hydrolysis activity"/>
    <property type="evidence" value="ECO:0007669"/>
    <property type="project" value="InterPro"/>
</dbReference>
<dbReference type="Pfam" id="PF13476">
    <property type="entry name" value="AAA_23"/>
    <property type="match status" value="1"/>
</dbReference>